<dbReference type="Proteomes" id="UP001235513">
    <property type="component" value="Unassembled WGS sequence"/>
</dbReference>
<name>A0ABT9SM89_9FLAO</name>
<proteinExistence type="predicted"/>
<evidence type="ECO:0000313" key="1">
    <source>
        <dbReference type="EMBL" id="MDP9960554.1"/>
    </source>
</evidence>
<protein>
    <submittedName>
        <fullName evidence="1">Uncharacterized protein</fullName>
    </submittedName>
</protein>
<accession>A0ABT9SM89</accession>
<reference evidence="1 2" key="1">
    <citation type="submission" date="2023-07" db="EMBL/GenBank/DDBJ databases">
        <title>Sorghum-associated microbial communities from plants grown in Nebraska, USA.</title>
        <authorList>
            <person name="Schachtman D."/>
        </authorList>
    </citation>
    <scope>NUCLEOTIDE SEQUENCE [LARGE SCALE GENOMIC DNA]</scope>
    <source>
        <strain evidence="1 2">CC351</strain>
    </source>
</reference>
<organism evidence="1 2">
    <name type="scientific">Chryseobacterium lathyri</name>
    <dbReference type="NCBI Taxonomy" id="395933"/>
    <lineage>
        <taxon>Bacteria</taxon>
        <taxon>Pseudomonadati</taxon>
        <taxon>Bacteroidota</taxon>
        <taxon>Flavobacteriia</taxon>
        <taxon>Flavobacteriales</taxon>
        <taxon>Weeksellaceae</taxon>
        <taxon>Chryseobacterium group</taxon>
        <taxon>Chryseobacterium</taxon>
    </lineage>
</organism>
<sequence length="73" mass="7767">MYLKSPTALIKNRKVFIHKIGSENLLGKTIADAGSKKQKPVIRQTKAPGSKSGISFSVVGTAKSLPHVPPNAQ</sequence>
<dbReference type="EMBL" id="JAUSRL010000003">
    <property type="protein sequence ID" value="MDP9960554.1"/>
    <property type="molecule type" value="Genomic_DNA"/>
</dbReference>
<comment type="caution">
    <text evidence="1">The sequence shown here is derived from an EMBL/GenBank/DDBJ whole genome shotgun (WGS) entry which is preliminary data.</text>
</comment>
<keyword evidence="2" id="KW-1185">Reference proteome</keyword>
<evidence type="ECO:0000313" key="2">
    <source>
        <dbReference type="Proteomes" id="UP001235513"/>
    </source>
</evidence>
<gene>
    <name evidence="1" type="ORF">J2T04_002438</name>
</gene>